<comment type="caution">
    <text evidence="4">Lacks conserved residue(s) required for the propagation of feature annotation.</text>
</comment>
<dbReference type="SUPFAM" id="SSF52151">
    <property type="entry name" value="FabD/lysophospholipase-like"/>
    <property type="match status" value="1"/>
</dbReference>
<gene>
    <name evidence="8" type="ordered locus">Hoch_0693</name>
</gene>
<dbReference type="STRING" id="502025.Hoch_0693"/>
<dbReference type="GO" id="GO:0071770">
    <property type="term" value="P:DIM/DIP cell wall layer assembly"/>
    <property type="evidence" value="ECO:0007669"/>
    <property type="project" value="TreeGrafter"/>
</dbReference>
<dbReference type="SMART" id="SM00827">
    <property type="entry name" value="PKS_AT"/>
    <property type="match status" value="1"/>
</dbReference>
<dbReference type="Pfam" id="PF00109">
    <property type="entry name" value="ketoacyl-synt"/>
    <property type="match status" value="1"/>
</dbReference>
<dbReference type="SMART" id="SM00822">
    <property type="entry name" value="PKS_KR"/>
    <property type="match status" value="1"/>
</dbReference>
<dbReference type="PROSITE" id="PS50075">
    <property type="entry name" value="CARRIER"/>
    <property type="match status" value="1"/>
</dbReference>
<dbReference type="SUPFAM" id="SSF55048">
    <property type="entry name" value="Probable ACP-binding domain of malonyl-CoA ACP transacylase"/>
    <property type="match status" value="1"/>
</dbReference>
<dbReference type="HOGENOM" id="CLU_000022_30_2_7"/>
<dbReference type="eggNOG" id="COG3321">
    <property type="taxonomic scope" value="Bacteria"/>
</dbReference>
<evidence type="ECO:0000259" key="5">
    <source>
        <dbReference type="PROSITE" id="PS50075"/>
    </source>
</evidence>
<feature type="region of interest" description="C-terminal hotdog fold" evidence="4">
    <location>
        <begin position="1624"/>
        <end position="1775"/>
    </location>
</feature>
<reference evidence="8 9" key="1">
    <citation type="journal article" date="2010" name="Stand. Genomic Sci.">
        <title>Complete genome sequence of Haliangium ochraceum type strain (SMP-2).</title>
        <authorList>
            <consortium name="US DOE Joint Genome Institute (JGI-PGF)"/>
            <person name="Ivanova N."/>
            <person name="Daum C."/>
            <person name="Lang E."/>
            <person name="Abt B."/>
            <person name="Kopitz M."/>
            <person name="Saunders E."/>
            <person name="Lapidus A."/>
            <person name="Lucas S."/>
            <person name="Glavina Del Rio T."/>
            <person name="Nolan M."/>
            <person name="Tice H."/>
            <person name="Copeland A."/>
            <person name="Cheng J.F."/>
            <person name="Chen F."/>
            <person name="Bruce D."/>
            <person name="Goodwin L."/>
            <person name="Pitluck S."/>
            <person name="Mavromatis K."/>
            <person name="Pati A."/>
            <person name="Mikhailova N."/>
            <person name="Chen A."/>
            <person name="Palaniappan K."/>
            <person name="Land M."/>
            <person name="Hauser L."/>
            <person name="Chang Y.J."/>
            <person name="Jeffries C.D."/>
            <person name="Detter J.C."/>
            <person name="Brettin T."/>
            <person name="Rohde M."/>
            <person name="Goker M."/>
            <person name="Bristow J."/>
            <person name="Markowitz V."/>
            <person name="Eisen J.A."/>
            <person name="Hugenholtz P."/>
            <person name="Kyrpides N.C."/>
            <person name="Klenk H.P."/>
        </authorList>
    </citation>
    <scope>NUCLEOTIDE SEQUENCE [LARGE SCALE GENOMIC DNA]</scope>
    <source>
        <strain evidence="9">DSM 14365 / CIP 107738 / JCM 11303 / AJ 13395 / SMP-2</strain>
    </source>
</reference>
<dbReference type="InterPro" id="IPR016039">
    <property type="entry name" value="Thiolase-like"/>
</dbReference>
<dbReference type="InterPro" id="IPR014031">
    <property type="entry name" value="Ketoacyl_synth_C"/>
</dbReference>
<dbReference type="PROSITE" id="PS52004">
    <property type="entry name" value="KS3_2"/>
    <property type="match status" value="1"/>
</dbReference>
<dbReference type="PANTHER" id="PTHR43775">
    <property type="entry name" value="FATTY ACID SYNTHASE"/>
    <property type="match status" value="1"/>
</dbReference>
<dbReference type="InterPro" id="IPR036736">
    <property type="entry name" value="ACP-like_sf"/>
</dbReference>
<feature type="domain" description="Ketosynthase family 3 (KS3)" evidence="6">
    <location>
        <begin position="9"/>
        <end position="467"/>
    </location>
</feature>
<dbReference type="InterPro" id="IPR009081">
    <property type="entry name" value="PP-bd_ACP"/>
</dbReference>
<keyword evidence="2" id="KW-0597">Phosphoprotein</keyword>
<dbReference type="PROSITE" id="PS51257">
    <property type="entry name" value="PROKAR_LIPOPROTEIN"/>
    <property type="match status" value="1"/>
</dbReference>
<protein>
    <submittedName>
        <fullName evidence="8">6-deoxyerythronolide-B synthase</fullName>
        <ecNumber evidence="8">2.3.1.94</ecNumber>
    </submittedName>
</protein>
<evidence type="ECO:0000259" key="6">
    <source>
        <dbReference type="PROSITE" id="PS52004"/>
    </source>
</evidence>
<dbReference type="InterPro" id="IPR020841">
    <property type="entry name" value="PKS_Beta-ketoAc_synthase_dom"/>
</dbReference>
<evidence type="ECO:0000256" key="3">
    <source>
        <dbReference type="ARBA" id="ARBA00022679"/>
    </source>
</evidence>
<dbReference type="SUPFAM" id="SSF47336">
    <property type="entry name" value="ACP-like"/>
    <property type="match status" value="1"/>
</dbReference>
<feature type="region of interest" description="N-terminal hotdog fold" evidence="4">
    <location>
        <begin position="1477"/>
        <end position="1610"/>
    </location>
</feature>
<organism evidence="8 9">
    <name type="scientific">Haliangium ochraceum (strain DSM 14365 / JCM 11303 / SMP-2)</name>
    <dbReference type="NCBI Taxonomy" id="502025"/>
    <lineage>
        <taxon>Bacteria</taxon>
        <taxon>Pseudomonadati</taxon>
        <taxon>Myxococcota</taxon>
        <taxon>Polyangia</taxon>
        <taxon>Haliangiales</taxon>
        <taxon>Kofleriaceae</taxon>
        <taxon>Haliangium</taxon>
    </lineage>
</organism>
<accession>D0LMV2</accession>
<dbReference type="EC" id="2.3.1.94" evidence="8"/>
<dbReference type="SUPFAM" id="SSF53901">
    <property type="entry name" value="Thiolase-like"/>
    <property type="match status" value="1"/>
</dbReference>
<dbReference type="Gene3D" id="3.40.47.10">
    <property type="match status" value="1"/>
</dbReference>
<dbReference type="Gene3D" id="3.40.366.10">
    <property type="entry name" value="Malonyl-Coenzyme A Acyl Carrier Protein, domain 2"/>
    <property type="match status" value="1"/>
</dbReference>
<dbReference type="GO" id="GO:0005737">
    <property type="term" value="C:cytoplasm"/>
    <property type="evidence" value="ECO:0007669"/>
    <property type="project" value="TreeGrafter"/>
</dbReference>
<proteinExistence type="predicted"/>
<dbReference type="SUPFAM" id="SSF51735">
    <property type="entry name" value="NAD(P)-binding Rossmann-fold domains"/>
    <property type="match status" value="1"/>
</dbReference>
<dbReference type="GO" id="GO:0047879">
    <property type="term" value="F:erythronolide synthase activity"/>
    <property type="evidence" value="ECO:0007669"/>
    <property type="project" value="UniProtKB-EC"/>
</dbReference>
<dbReference type="InterPro" id="IPR049900">
    <property type="entry name" value="PKS_mFAS_DH"/>
</dbReference>
<evidence type="ECO:0000313" key="8">
    <source>
        <dbReference type="EMBL" id="ACY13323.1"/>
    </source>
</evidence>
<dbReference type="GO" id="GO:0004312">
    <property type="term" value="F:fatty acid synthase activity"/>
    <property type="evidence" value="ECO:0007669"/>
    <property type="project" value="TreeGrafter"/>
</dbReference>
<dbReference type="InterPro" id="IPR057326">
    <property type="entry name" value="KR_dom"/>
</dbReference>
<dbReference type="RefSeq" id="WP_012825950.1">
    <property type="nucleotide sequence ID" value="NC_013440.1"/>
</dbReference>
<dbReference type="Pfam" id="PF14765">
    <property type="entry name" value="PS-DH"/>
    <property type="match status" value="1"/>
</dbReference>
<dbReference type="InterPro" id="IPR001227">
    <property type="entry name" value="Ac_transferase_dom_sf"/>
</dbReference>
<feature type="domain" description="Carrier" evidence="5">
    <location>
        <begin position="961"/>
        <end position="1037"/>
    </location>
</feature>
<dbReference type="Gene3D" id="3.40.50.720">
    <property type="entry name" value="NAD(P)-binding Rossmann-like Domain"/>
    <property type="match status" value="1"/>
</dbReference>
<dbReference type="InterPro" id="IPR016036">
    <property type="entry name" value="Malonyl_transacylase_ACP-bd"/>
</dbReference>
<evidence type="ECO:0000259" key="7">
    <source>
        <dbReference type="PROSITE" id="PS52019"/>
    </source>
</evidence>
<evidence type="ECO:0000256" key="4">
    <source>
        <dbReference type="PROSITE-ProRule" id="PRU01363"/>
    </source>
</evidence>
<name>D0LMV2_HALO1</name>
<dbReference type="eggNOG" id="COG1028">
    <property type="taxonomic scope" value="Bacteria"/>
</dbReference>
<dbReference type="OrthoDB" id="9778690at2"/>
<dbReference type="PANTHER" id="PTHR43775:SF37">
    <property type="entry name" value="SI:DKEY-61P9.11"/>
    <property type="match status" value="1"/>
</dbReference>
<dbReference type="Gene3D" id="1.10.1200.10">
    <property type="entry name" value="ACP-like"/>
    <property type="match status" value="1"/>
</dbReference>
<dbReference type="GO" id="GO:0005886">
    <property type="term" value="C:plasma membrane"/>
    <property type="evidence" value="ECO:0007669"/>
    <property type="project" value="TreeGrafter"/>
</dbReference>
<dbReference type="EMBL" id="CP001804">
    <property type="protein sequence ID" value="ACY13323.1"/>
    <property type="molecule type" value="Genomic_DNA"/>
</dbReference>
<dbReference type="InterPro" id="IPR042104">
    <property type="entry name" value="PKS_dehydratase_sf"/>
</dbReference>
<dbReference type="Proteomes" id="UP000001880">
    <property type="component" value="Chromosome"/>
</dbReference>
<evidence type="ECO:0000256" key="1">
    <source>
        <dbReference type="ARBA" id="ARBA00022450"/>
    </source>
</evidence>
<sequence length="1984" mass="209419">MNPAQRRDGAPIAVVGMACRYPDAASSAELWQTAMAQRRAFRRIPDVRFRAADYVSPDPDHTDSTYVTEAGVLTNHGFDRVRFRITGSTYRSTDPVHWLALEVAAEALEDAGLGNDFPRASTGVVLGNTLTGEHTRASTLRLRWPYVRRVVAAALAEQSWAPDALTTFLDALEARYKVPFAPMTEDSLAGGLSNTIAGRICNHFDLGGGGYTVDGACAASLLSVITACSALLAGDMDVALAGGVDLSLDPFELVGFARAGALARDEMRVFDERSAGFWPGEGCGVVVLMRLEDALARGLRIQAVIRGWGISSDGQGGITRPEIDGQLRALRRAYARAGVSADSVSYFEGHGTGTRVGDAVELEALSRIRREASPNVAPAAIGSVKANIGHTKAAAGIAGLIKAAMALQARVLPPTTGCARPHAILIGPAPALRVLPHAEPWPADQPLRAAVSAMGFGGINSHVVLDGPPAPASSHARTGDGGALAWSWCSAAQDAEIFLLADTDRTGLLAQIDRLLGFADRISRAEMTDLAALLADEVSGELSSGPASRPWRAAVVAARPDELARQWNLLRTRLDGHAEAGARLGISRPGARIALLFPGQGSPVRLSGNAWSERFAPIAALYEHAALPAEGDAQSTAVAQPAIALASLAGLRALAAVGIAGDVAAGHSLGEFAALCWAGAVDERTLIRLATLRGRIMEETATQGAMAGISAPVAEVAALLRECVSPGQAVIAGHNAPRQTTIAGAPSAIDTVVERARAQGLATTRLPVTRAFHSPFMEAAVAAFQQALHDVPMAPLVRPVVSTVTGAPIAGDDLIELLAKQLAAPVRFVEAADALGPVDVCIEVGPGRVLAGLVAQHPTLQQAAAVSLDVASDSVRGLLDAVAAAFVAGAGVQPRGLFADRFTRPFSLAWTPQFLRNPCEDVAIGDLDAQSASQKAQRAPAITARAAAPNAPWSILGGAAGAALDVVRRLVAERAELPMDAVDGHSRLLADLHLSSIAVADLAATVARALKRVPPAAPTELAAATVAELAAAIDALPGADAEIAPDARPPAGVAQWVRAFTVVQEEHPLPARARTRDTASSAWRVLAPPGHELASALADAFATLPGDGVVVCMPRRPEEPHFELLLEGARAVLAETAGSEVRTRPTRFLLVQHGGGASAFARTLAQEAPHLDVCVVDVPSGEPTAVAHVMAEAHTIGNYSEACYDAQGRRTRPALRHLPLAQISGSLPLSPDDHLVISGGGKGIGAECALALARETGVRVTLLGRAHPDDDPVLAANLRRFADRDVRYLQVDIADGRAVRVAMSEAVRLAGRPVTAILHAAGHNRPRRIRDLDAAAFRATLAPKVDGIGHLLDAVEPASLRLLVAFGSVIARVGLHGEADYALANEWLTRRIEDWRAAHPHCRCLCIEWSVWSGTGMGERLGHIDALIRAGITPVPIDEGIGLLFDLLRRLALEPAMPVGIVACGRLGTPPTLRWAHEPLPLRRFLEHPRVHVPDVELVVDTRPSLDTDYYLRDHQLDGSALLPAVMGLEAMAQAAMALTSESAPPRFENVHFDRPVTVPTVGHTTVRVAALKQADGRVETVLRSAESDFHVDYFRATCVFGAPLAPADAIATSGTDGEAEEAGVPLQPLAELYDAVLFHGERFRRVRRYRELRAKSCTVEVDVVEARTLAATWFGPYILAEIVLGDPGARDAAIHAIQACIPQRRLLPVGIEQLRIEPERTMPNVAGPLRIHANERIHDGDRFVYDLEVRDGHGQIVERWVGLTLQAVGPIAPGRAGWPHILLGPYLERVASSGVLPGIGSIAVAIECGPDRESRRTRALSRLGINTWHRRPNGKLEPMDSTYNISVSHAADITLAVAAPGPGLGCDLEIVSHRSGWSDILGSARMAITEHIVAEHGEGLDVAATRIWSAGEALEKAGLAPDAPLVLVRADGECIHLRSGPVAIATWVTTISGIPAPVAIALARRAESPELMHEPHHLITQET</sequence>
<evidence type="ECO:0000256" key="2">
    <source>
        <dbReference type="ARBA" id="ARBA00022553"/>
    </source>
</evidence>
<dbReference type="InterPro" id="IPR049551">
    <property type="entry name" value="PKS_DH_C"/>
</dbReference>
<keyword evidence="8" id="KW-0012">Acyltransferase</keyword>
<dbReference type="InterPro" id="IPR050091">
    <property type="entry name" value="PKS_NRPS_Biosynth_Enz"/>
</dbReference>
<dbReference type="InterPro" id="IPR020807">
    <property type="entry name" value="PKS_DH"/>
</dbReference>
<dbReference type="PROSITE" id="PS52019">
    <property type="entry name" value="PKS_MFAS_DH"/>
    <property type="match status" value="1"/>
</dbReference>
<dbReference type="InterPro" id="IPR013968">
    <property type="entry name" value="PKS_KR"/>
</dbReference>
<dbReference type="InterPro" id="IPR036291">
    <property type="entry name" value="NAD(P)-bd_dom_sf"/>
</dbReference>
<dbReference type="InterPro" id="IPR014043">
    <property type="entry name" value="Acyl_transferase_dom"/>
</dbReference>
<dbReference type="Pfam" id="PF08659">
    <property type="entry name" value="KR"/>
    <property type="match status" value="1"/>
</dbReference>
<dbReference type="KEGG" id="hoh:Hoch_0693"/>
<dbReference type="Pfam" id="PF02801">
    <property type="entry name" value="Ketoacyl-synt_C"/>
    <property type="match status" value="1"/>
</dbReference>
<dbReference type="Gene3D" id="3.10.129.110">
    <property type="entry name" value="Polyketide synthase dehydratase"/>
    <property type="match status" value="1"/>
</dbReference>
<keyword evidence="3 8" id="KW-0808">Transferase</keyword>
<dbReference type="InterPro" id="IPR016035">
    <property type="entry name" value="Acyl_Trfase/lysoPLipase"/>
</dbReference>
<dbReference type="CDD" id="cd08953">
    <property type="entry name" value="KR_2_SDR_x"/>
    <property type="match status" value="1"/>
</dbReference>
<dbReference type="SMART" id="SM00825">
    <property type="entry name" value="PKS_KS"/>
    <property type="match status" value="1"/>
</dbReference>
<feature type="domain" description="PKS/mFAS DH" evidence="7">
    <location>
        <begin position="1477"/>
        <end position="1775"/>
    </location>
</feature>
<dbReference type="InterPro" id="IPR049552">
    <property type="entry name" value="PKS_DH_N"/>
</dbReference>
<dbReference type="GO" id="GO:0006633">
    <property type="term" value="P:fatty acid biosynthetic process"/>
    <property type="evidence" value="ECO:0007669"/>
    <property type="project" value="TreeGrafter"/>
</dbReference>
<evidence type="ECO:0000313" key="9">
    <source>
        <dbReference type="Proteomes" id="UP000001880"/>
    </source>
</evidence>
<keyword evidence="9" id="KW-1185">Reference proteome</keyword>
<dbReference type="InterPro" id="IPR014030">
    <property type="entry name" value="Ketoacyl_synth_N"/>
</dbReference>
<dbReference type="SMART" id="SM00826">
    <property type="entry name" value="PKS_DH"/>
    <property type="match status" value="1"/>
</dbReference>
<dbReference type="Pfam" id="PF21089">
    <property type="entry name" value="PKS_DH_N"/>
    <property type="match status" value="1"/>
</dbReference>
<dbReference type="CDD" id="cd00833">
    <property type="entry name" value="PKS"/>
    <property type="match status" value="1"/>
</dbReference>
<keyword evidence="1" id="KW-0596">Phosphopantetheine</keyword>
<dbReference type="Pfam" id="PF00698">
    <property type="entry name" value="Acyl_transf_1"/>
    <property type="match status" value="1"/>
</dbReference>